<keyword evidence="3" id="KW-1185">Reference proteome</keyword>
<dbReference type="Proteomes" id="UP000515292">
    <property type="component" value="Chromosome"/>
</dbReference>
<evidence type="ECO:0000313" key="2">
    <source>
        <dbReference type="EMBL" id="QMW24668.1"/>
    </source>
</evidence>
<dbReference type="AlphaFoldDB" id="A0A7G5IMS6"/>
<dbReference type="InterPro" id="IPR010921">
    <property type="entry name" value="Trp_repressor/repl_initiator"/>
</dbReference>
<dbReference type="InterPro" id="IPR009534">
    <property type="entry name" value="DUF1153"/>
</dbReference>
<name>A0A7G5IMS6_9SPHN</name>
<gene>
    <name evidence="2" type="ORF">H3309_12785</name>
</gene>
<dbReference type="Pfam" id="PF06627">
    <property type="entry name" value="DUF1153"/>
    <property type="match status" value="1"/>
</dbReference>
<evidence type="ECO:0000313" key="3">
    <source>
        <dbReference type="Proteomes" id="UP000515292"/>
    </source>
</evidence>
<proteinExistence type="predicted"/>
<accession>A0A7G5IMS6</accession>
<dbReference type="EMBL" id="CP059851">
    <property type="protein sequence ID" value="QMW24668.1"/>
    <property type="molecule type" value="Genomic_DNA"/>
</dbReference>
<dbReference type="SUPFAM" id="SSF48295">
    <property type="entry name" value="TrpR-like"/>
    <property type="match status" value="1"/>
</dbReference>
<feature type="region of interest" description="Disordered" evidence="1">
    <location>
        <begin position="1"/>
        <end position="23"/>
    </location>
</feature>
<reference evidence="2 3" key="1">
    <citation type="submission" date="2020-07" db="EMBL/GenBank/DDBJ databases">
        <title>Complete genome sequence for Sandaracinobacter sp. M6.</title>
        <authorList>
            <person name="Tang Y."/>
            <person name="Liu Q."/>
            <person name="Guo Z."/>
            <person name="Lei P."/>
            <person name="Huang B."/>
        </authorList>
    </citation>
    <scope>NUCLEOTIDE SEQUENCE [LARGE SCALE GENOMIC DNA]</scope>
    <source>
        <strain evidence="2 3">M6</strain>
    </source>
</reference>
<dbReference type="InterPro" id="IPR036388">
    <property type="entry name" value="WH-like_DNA-bd_sf"/>
</dbReference>
<protein>
    <submittedName>
        <fullName evidence="2">DUF1153 domain-containing protein</fullName>
    </submittedName>
</protein>
<dbReference type="KEGG" id="sand:H3309_12785"/>
<sequence length="98" mass="10951">MGWMNAPQSVKGPDGRRLTLADLPPPHTTRWVARRKAEVLAAIKGGLLSEAEACARYNLSPEELALWQDCIDRAGTPGLRVTRIQHYRGYDQRLLAAR</sequence>
<evidence type="ECO:0000256" key="1">
    <source>
        <dbReference type="SAM" id="MobiDB-lite"/>
    </source>
</evidence>
<organism evidence="2 3">
    <name type="scientific">Sandaracinobacteroides saxicola</name>
    <dbReference type="NCBI Taxonomy" id="2759707"/>
    <lineage>
        <taxon>Bacteria</taxon>
        <taxon>Pseudomonadati</taxon>
        <taxon>Pseudomonadota</taxon>
        <taxon>Alphaproteobacteria</taxon>
        <taxon>Sphingomonadales</taxon>
        <taxon>Sphingosinicellaceae</taxon>
        <taxon>Sandaracinobacteroides</taxon>
    </lineage>
</organism>
<dbReference type="Gene3D" id="1.10.10.10">
    <property type="entry name" value="Winged helix-like DNA-binding domain superfamily/Winged helix DNA-binding domain"/>
    <property type="match status" value="1"/>
</dbReference>
<dbReference type="GO" id="GO:0043565">
    <property type="term" value="F:sequence-specific DNA binding"/>
    <property type="evidence" value="ECO:0007669"/>
    <property type="project" value="InterPro"/>
</dbReference>